<accession>A0AAE1B909</accession>
<keyword evidence="2" id="KW-1185">Reference proteome</keyword>
<organism evidence="1 2">
    <name type="scientific">Elysia crispata</name>
    <name type="common">lettuce slug</name>
    <dbReference type="NCBI Taxonomy" id="231223"/>
    <lineage>
        <taxon>Eukaryota</taxon>
        <taxon>Metazoa</taxon>
        <taxon>Spiralia</taxon>
        <taxon>Lophotrochozoa</taxon>
        <taxon>Mollusca</taxon>
        <taxon>Gastropoda</taxon>
        <taxon>Heterobranchia</taxon>
        <taxon>Euthyneura</taxon>
        <taxon>Panpulmonata</taxon>
        <taxon>Sacoglossa</taxon>
        <taxon>Placobranchoidea</taxon>
        <taxon>Plakobranchidae</taxon>
        <taxon>Elysia</taxon>
    </lineage>
</organism>
<comment type="caution">
    <text evidence="1">The sequence shown here is derived from an EMBL/GenBank/DDBJ whole genome shotgun (WGS) entry which is preliminary data.</text>
</comment>
<dbReference type="EMBL" id="JAWDGP010000304">
    <property type="protein sequence ID" value="KAK3801520.1"/>
    <property type="molecule type" value="Genomic_DNA"/>
</dbReference>
<proteinExistence type="predicted"/>
<dbReference type="Proteomes" id="UP001283361">
    <property type="component" value="Unassembled WGS sequence"/>
</dbReference>
<protein>
    <submittedName>
        <fullName evidence="1">Uncharacterized protein</fullName>
    </submittedName>
</protein>
<evidence type="ECO:0000313" key="1">
    <source>
        <dbReference type="EMBL" id="KAK3801520.1"/>
    </source>
</evidence>
<sequence>MSVGRFSLLLPVCHPQAVPNPTWFRWGGVQCGGGLCWLHNSGCGNTISGALWDVTVLRILVHYFGGELDLSLILGLSGSQGPLLGP</sequence>
<reference evidence="1" key="1">
    <citation type="journal article" date="2023" name="G3 (Bethesda)">
        <title>A reference genome for the long-term kleptoplast-retaining sea slug Elysia crispata morphotype clarki.</title>
        <authorList>
            <person name="Eastman K.E."/>
            <person name="Pendleton A.L."/>
            <person name="Shaikh M.A."/>
            <person name="Suttiyut T."/>
            <person name="Ogas R."/>
            <person name="Tomko P."/>
            <person name="Gavelis G."/>
            <person name="Widhalm J.R."/>
            <person name="Wisecaver J.H."/>
        </authorList>
    </citation>
    <scope>NUCLEOTIDE SEQUENCE</scope>
    <source>
        <strain evidence="1">ECLA1</strain>
    </source>
</reference>
<gene>
    <name evidence="1" type="ORF">RRG08_066710</name>
</gene>
<dbReference type="AlphaFoldDB" id="A0AAE1B909"/>
<evidence type="ECO:0000313" key="2">
    <source>
        <dbReference type="Proteomes" id="UP001283361"/>
    </source>
</evidence>
<name>A0AAE1B909_9GAST</name>